<accession>A0ABU5PB89</accession>
<evidence type="ECO:0000313" key="3">
    <source>
        <dbReference type="Proteomes" id="UP001292571"/>
    </source>
</evidence>
<gene>
    <name evidence="2" type="ORF">SOP97_13840</name>
</gene>
<reference evidence="2 3" key="1">
    <citation type="submission" date="2023-12" db="EMBL/GenBank/DDBJ databases">
        <title>Pseudomonas sp. T5W1.</title>
        <authorList>
            <person name="Maltman C."/>
        </authorList>
    </citation>
    <scope>NUCLEOTIDE SEQUENCE [LARGE SCALE GENOMIC DNA]</scope>
    <source>
        <strain evidence="2 3">T5W1</strain>
    </source>
</reference>
<protein>
    <recommendedName>
        <fullName evidence="4">Chromosome segregation protein SMC</fullName>
    </recommendedName>
</protein>
<evidence type="ECO:0000256" key="1">
    <source>
        <dbReference type="SAM" id="Coils"/>
    </source>
</evidence>
<sequence>MNDYRKQIKQHQDAIESLNEQLAPLREIAKLAVLQYHNNRTSRPAYPHAEEGAVAQAEAELDHHKKEVARLERLADWEEGVNGASATMGRTREKVAAAQSELSALQAQRQSIKETLSTLLAEQQNALGIAVEAEQTAAREYAKARVGGTVAAEKKAQGDLQTASAALALIRAGDSATEAVADAVKAEILVIDQAIDAAAEQLDAMRSELLKATRYLWADRLEKATYELAALAAHVNAAERELGWRYGSVDDLNLPLLSPGGGNRFIDKRYVLEISEGISFDVLTAA</sequence>
<name>A0ABU5PB89_9PSED</name>
<evidence type="ECO:0008006" key="4">
    <source>
        <dbReference type="Google" id="ProtNLM"/>
    </source>
</evidence>
<proteinExistence type="predicted"/>
<feature type="coiled-coil region" evidence="1">
    <location>
        <begin position="1"/>
        <end position="28"/>
    </location>
</feature>
<dbReference type="EMBL" id="JAYEET010000042">
    <property type="protein sequence ID" value="MEA1606884.1"/>
    <property type="molecule type" value="Genomic_DNA"/>
</dbReference>
<dbReference type="RefSeq" id="WP_322949607.1">
    <property type="nucleotide sequence ID" value="NZ_JAYEET010000042.1"/>
</dbReference>
<feature type="coiled-coil region" evidence="1">
    <location>
        <begin position="54"/>
        <end position="122"/>
    </location>
</feature>
<keyword evidence="1" id="KW-0175">Coiled coil</keyword>
<organism evidence="2 3">
    <name type="scientific">Pseudomonas spirodelae</name>
    <dbReference type="NCBI Taxonomy" id="3101751"/>
    <lineage>
        <taxon>Bacteria</taxon>
        <taxon>Pseudomonadati</taxon>
        <taxon>Pseudomonadota</taxon>
        <taxon>Gammaproteobacteria</taxon>
        <taxon>Pseudomonadales</taxon>
        <taxon>Pseudomonadaceae</taxon>
        <taxon>Pseudomonas</taxon>
    </lineage>
</organism>
<comment type="caution">
    <text evidence="2">The sequence shown here is derived from an EMBL/GenBank/DDBJ whole genome shotgun (WGS) entry which is preliminary data.</text>
</comment>
<keyword evidence="3" id="KW-1185">Reference proteome</keyword>
<evidence type="ECO:0000313" key="2">
    <source>
        <dbReference type="EMBL" id="MEA1606884.1"/>
    </source>
</evidence>
<dbReference type="Proteomes" id="UP001292571">
    <property type="component" value="Unassembled WGS sequence"/>
</dbReference>